<name>A0A246FIC2_9BACT</name>
<accession>A0A246FIC2</accession>
<dbReference type="EMBL" id="NIRR01000076">
    <property type="protein sequence ID" value="OWP61370.1"/>
    <property type="molecule type" value="Genomic_DNA"/>
</dbReference>
<sequence length="220" mass="24749">MDEPNRCYFPLVLPSDPKVIGVRNGIMQVEICDDAFLTTLRATDPQSDAVPAGRIRCLRVLRGAKMTDFLSFGPHLWKCPFLLHERTQALLAPFNTRFTHTFPVEVPGGAPGVNDYALVRVPLLGAGFIDFSRSTYCTGNDLLNNKQQLRFATPQEFLHSQEWFKWPEHLVLTPAFDRHLDLFNLQGAGLYVSERVKQALEQAQTTGVKFSGMQLPIITC</sequence>
<evidence type="ECO:0000313" key="1">
    <source>
        <dbReference type="EMBL" id="OWP61370.1"/>
    </source>
</evidence>
<dbReference type="RefSeq" id="WP_088466181.1">
    <property type="nucleotide sequence ID" value="NZ_NIRR01000076.1"/>
</dbReference>
<reference evidence="1 2" key="1">
    <citation type="submission" date="2017-06" db="EMBL/GenBank/DDBJ databases">
        <title>Hymenobacter amundsenii sp. nov. isolated from regoliths in Antarctica.</title>
        <authorList>
            <person name="Sedlacek I."/>
            <person name="Kralova S."/>
            <person name="Pantucek R."/>
            <person name="Svec P."/>
            <person name="Holochova P."/>
            <person name="Stankova E."/>
            <person name="Vrbovska V."/>
            <person name="Busse H.-J."/>
        </authorList>
    </citation>
    <scope>NUCLEOTIDE SEQUENCE [LARGE SCALE GENOMIC DNA]</scope>
    <source>
        <strain evidence="1 2">CCM 8682</strain>
    </source>
</reference>
<comment type="caution">
    <text evidence="1">The sequence shown here is derived from an EMBL/GenBank/DDBJ whole genome shotgun (WGS) entry which is preliminary data.</text>
</comment>
<keyword evidence="2" id="KW-1185">Reference proteome</keyword>
<dbReference type="AlphaFoldDB" id="A0A246FIC2"/>
<dbReference type="Proteomes" id="UP000197277">
    <property type="component" value="Unassembled WGS sequence"/>
</dbReference>
<protein>
    <submittedName>
        <fullName evidence="1">Uncharacterized protein</fullName>
    </submittedName>
</protein>
<evidence type="ECO:0000313" key="2">
    <source>
        <dbReference type="Proteomes" id="UP000197277"/>
    </source>
</evidence>
<organism evidence="1 2">
    <name type="scientific">Hymenobacter amundsenii</name>
    <dbReference type="NCBI Taxonomy" id="2006685"/>
    <lineage>
        <taxon>Bacteria</taxon>
        <taxon>Pseudomonadati</taxon>
        <taxon>Bacteroidota</taxon>
        <taxon>Cytophagia</taxon>
        <taxon>Cytophagales</taxon>
        <taxon>Hymenobacteraceae</taxon>
        <taxon>Hymenobacter</taxon>
    </lineage>
</organism>
<gene>
    <name evidence="1" type="ORF">CDA63_19785</name>
</gene>
<dbReference type="OrthoDB" id="1356084at2"/>
<proteinExistence type="predicted"/>